<evidence type="ECO:0000256" key="9">
    <source>
        <dbReference type="SAM" id="MobiDB-lite"/>
    </source>
</evidence>
<sequence>ALQRRTSFLISKRNPSDKLRSLQGEEFCQNQDERSFSAVALMYWENANVIRILINREEIVSTAIHYLDAKNPELTGLYCHTKQLLCGMKAMPIPGLPQRSTVIPLHVGLVQEQLRCPCAPWFTGTQWSESYQYPVYRAFQAYVLKGSEHKMSIASHLLIGKVVGSSVLFPDAASEKGHISQGFDDLQACADPGAPEHGYKTPSAGVFFESVVVRFHCQEGYRLNGTSKKLCVRHFNGSLSWKPSDKPVCLQEVTDCLVPHVEDAEVHNKTYRTGDKLIISCHEGFQIRYPDLDNMVSICQDDGTWDNLPICQGCLRPLVLPHSYINISEFGASFPVGTVVYYQCFPGYKLEGAEILECMYNLIWSDSPPRCLDVEVCPLPPMVSHGDYICHPRPCERYNHGTVVEFYCDPGYTLTNDYKYITCQYGEWFPSYQVYCVKTEQTWPNTQETLLTTWKIVAFTATSVLLVLLLVILARMFQTKFKTHFLPRGNQEGSMGDPDFVVVDGVPVMLPSYDEAVSSGLNALAPRYSAAADQGHILQTEDQNPPAYPGPRIPDTQPSEFETCDSRSGSSELLQSLYPSLTCQAAAVPGSDRTDVSHSPDGDAASTSPRIDITDAKCSFHLKHSCLRHTALLGDMNHEDSEIEKTLCGFGEGVFLLINIPCDDVTSWKQREWFWLSKAHVEQGHSFCRCNVGVLLRVFSALPEHCAKACMRGSLCGVPGYLFFVRKIPGCFIKVFISILSATVHDSKKQKQTKNCGEQNYANYPTISGFPEVFAQPTNARNYRSSKQDKSPGLNSHERIACLWIHTCLPTHEVTAWARGCPQGSPACPATWTPWRTPQLPGLRPQDVFRASGDKEGCYDHGRMFTRRRTTHVPSAVRKRVCTEKNKKKEKERKTRTGFTLPIFLKMRKEEQKLIPNLWYWAHWSVFIKTTARNTLYSTNRSFHTPIEFNEKQQLRQLEHRAHCHVYAKLASRAQKLFVPPCSVLWMVAQLSMSAARGGVAQMRAAHPKLLFLISCGCPGMTWGQKGLKISLLTTIIVAHSPFSQPYIFQDRKTGYITATERAEIELSSVQVSEQTFNNSQRPHKEIGWMRLTGIRGTFPQQGKGAALQGRGSCYFNFATPVMLGSKTSYLIAVQYPAGHFPSRIRGKFASYLPCLFKFSAERTRRDMELLTLLANGKTFLKTPSFLKLVSSHLQKIGTDMVQLGSRGCTAGHFICLLSGAPQCRAIEVLKPGIKKDIMTAWEEKLPRRSIIKDNDASSVSFLWSGRLLFPEFLNLGAVTDRKLWIYTLLSVSSEMNENWDPFQQRPLSDHAISRALEEQEVHNREAKSHAHNLDPGKKSSLVKRVWTLKGNPSVLGLDPHNSISTGALATKATSKVDQAPDSLKCTKKTVSAMAGVTESGKHAFFQAYMICEVMVASEAVSHRSFLASAASLFSLGSDIPWQEQHKMNRNCCHIKTGRKWKRPYKSETHLMPETFDFQVWMKPEVMWHATPSTFSSYSLLAGTVSTGSGVQSTTLAKLSTGQGGRNCRTTAELEWKGISPERAMVATGKHSLQHSSLVGRSCLSAPLWGPSCPGHRSQKQQQQRGCHSAWEFMGHPAVLPYEQKITSTCFLESFHVEKKKKKGVSVAEPEFAQVLHVYTHIPMPDNCITQELSQVSFYSEWPRGAAAAAAAAVFGWPDSRTQNRDLSCTAVERFINEIIDFLMLVVKSIWEKIKSFLAFSMIILAGTHKVSSCVCDLHKTREKQETCLCLTEAPWQEDNFCFCFHRFF</sequence>
<dbReference type="EMBL" id="JADDUC010000067">
    <property type="protein sequence ID" value="KAG0120192.1"/>
    <property type="molecule type" value="Genomic_DNA"/>
</dbReference>
<keyword evidence="2 8" id="KW-0768">Sushi</keyword>
<evidence type="ECO:0000313" key="13">
    <source>
        <dbReference type="EMBL" id="KAI1240545.1"/>
    </source>
</evidence>
<dbReference type="InterPro" id="IPR042985">
    <property type="entry name" value="SUSD4"/>
</dbReference>
<dbReference type="Gene3D" id="2.10.70.10">
    <property type="entry name" value="Complement Module, domain 1"/>
    <property type="match status" value="4"/>
</dbReference>
<proteinExistence type="predicted"/>
<evidence type="ECO:0000256" key="2">
    <source>
        <dbReference type="ARBA" id="ARBA00022659"/>
    </source>
</evidence>
<evidence type="ECO:0000256" key="7">
    <source>
        <dbReference type="ARBA" id="ARBA00023157"/>
    </source>
</evidence>
<feature type="domain" description="Sushi" evidence="11">
    <location>
        <begin position="375"/>
        <end position="438"/>
    </location>
</feature>
<evidence type="ECO:0000313" key="12">
    <source>
        <dbReference type="EMBL" id="KAG0120192.1"/>
    </source>
</evidence>
<dbReference type="EMBL" id="JADDUC020000003">
    <property type="protein sequence ID" value="KAI1240545.1"/>
    <property type="molecule type" value="Genomic_DNA"/>
</dbReference>
<evidence type="ECO:0000256" key="4">
    <source>
        <dbReference type="ARBA" id="ARBA00022729"/>
    </source>
</evidence>
<feature type="non-terminal residue" evidence="12">
    <location>
        <position position="1"/>
    </location>
</feature>
<feature type="transmembrane region" description="Helical" evidence="10">
    <location>
        <begin position="456"/>
        <end position="477"/>
    </location>
</feature>
<dbReference type="SUPFAM" id="SSF57535">
    <property type="entry name" value="Complement control module/SCR domain"/>
    <property type="match status" value="4"/>
</dbReference>
<dbReference type="PANTHER" id="PTHR47007:SF1">
    <property type="entry name" value="SUSHI DOMAIN-CONTAINING PROTEIN 4"/>
    <property type="match status" value="1"/>
</dbReference>
<organism evidence="12">
    <name type="scientific">Lamprotornis superbus</name>
    <dbReference type="NCBI Taxonomy" id="245042"/>
    <lineage>
        <taxon>Eukaryota</taxon>
        <taxon>Metazoa</taxon>
        <taxon>Chordata</taxon>
        <taxon>Craniata</taxon>
        <taxon>Vertebrata</taxon>
        <taxon>Euteleostomi</taxon>
        <taxon>Archelosauria</taxon>
        <taxon>Archosauria</taxon>
        <taxon>Dinosauria</taxon>
        <taxon>Saurischia</taxon>
        <taxon>Theropoda</taxon>
        <taxon>Coelurosauria</taxon>
        <taxon>Aves</taxon>
        <taxon>Neognathae</taxon>
        <taxon>Neoaves</taxon>
        <taxon>Telluraves</taxon>
        <taxon>Australaves</taxon>
        <taxon>Passeriformes</taxon>
        <taxon>Sturnidae</taxon>
        <taxon>Lamprotornis</taxon>
    </lineage>
</organism>
<dbReference type="CDD" id="cd00033">
    <property type="entry name" value="CCP"/>
    <property type="match status" value="4"/>
</dbReference>
<dbReference type="GO" id="GO:0016020">
    <property type="term" value="C:membrane"/>
    <property type="evidence" value="ECO:0007669"/>
    <property type="project" value="UniProtKB-SubCell"/>
</dbReference>
<comment type="subcellular location">
    <subcellularLocation>
        <location evidence="1">Membrane</location>
        <topology evidence="1">Single-pass type I membrane protein</topology>
    </subcellularLocation>
</comment>
<accession>A0A835NQY1</accession>
<feature type="compositionally biased region" description="Basic and acidic residues" evidence="9">
    <location>
        <begin position="592"/>
        <end position="601"/>
    </location>
</feature>
<feature type="region of interest" description="Disordered" evidence="9">
    <location>
        <begin position="540"/>
        <end position="567"/>
    </location>
</feature>
<keyword evidence="5 10" id="KW-1133">Transmembrane helix</keyword>
<dbReference type="InterPro" id="IPR000436">
    <property type="entry name" value="Sushi_SCR_CCP_dom"/>
</dbReference>
<reference evidence="13 14" key="2">
    <citation type="journal article" date="2021" name="J. Hered.">
        <title>Feather Gene Expression Elucidates the Developmental Basis of Plumage Iridescence in African Starlings.</title>
        <authorList>
            <person name="Rubenstein D.R."/>
            <person name="Corvelo A."/>
            <person name="MacManes M.D."/>
            <person name="Maia R."/>
            <person name="Narzisi G."/>
            <person name="Rousaki A."/>
            <person name="Vandenabeele P."/>
            <person name="Shawkey M.D."/>
            <person name="Solomon J."/>
        </authorList>
    </citation>
    <scope>NUCLEOTIDE SEQUENCE [LARGE SCALE GENOMIC DNA]</scope>
    <source>
        <strain evidence="13">SS15</strain>
    </source>
</reference>
<feature type="compositionally biased region" description="Polar residues" evidence="9">
    <location>
        <begin position="556"/>
        <end position="567"/>
    </location>
</feature>
<dbReference type="SMART" id="SM00032">
    <property type="entry name" value="CCP"/>
    <property type="match status" value="4"/>
</dbReference>
<evidence type="ECO:0000256" key="6">
    <source>
        <dbReference type="ARBA" id="ARBA00023136"/>
    </source>
</evidence>
<dbReference type="Pfam" id="PF00084">
    <property type="entry name" value="Sushi"/>
    <property type="match status" value="4"/>
</dbReference>
<protein>
    <submittedName>
        <fullName evidence="12">Sushi domain-containing protein 4</fullName>
    </submittedName>
</protein>
<dbReference type="PANTHER" id="PTHR47007">
    <property type="entry name" value="SUSHI DOMAIN-CONTAINING PROTEIN 4"/>
    <property type="match status" value="1"/>
</dbReference>
<feature type="disulfide bond" evidence="8">
    <location>
        <begin position="344"/>
        <end position="371"/>
    </location>
</feature>
<keyword evidence="6 10" id="KW-0472">Membrane</keyword>
<feature type="region of interest" description="Disordered" evidence="9">
    <location>
        <begin position="589"/>
        <end position="608"/>
    </location>
</feature>
<evidence type="ECO:0000256" key="8">
    <source>
        <dbReference type="PROSITE-ProRule" id="PRU00302"/>
    </source>
</evidence>
<feature type="domain" description="Sushi" evidence="11">
    <location>
        <begin position="187"/>
        <end position="251"/>
    </location>
</feature>
<evidence type="ECO:0000256" key="3">
    <source>
        <dbReference type="ARBA" id="ARBA00022692"/>
    </source>
</evidence>
<evidence type="ECO:0000256" key="1">
    <source>
        <dbReference type="ARBA" id="ARBA00004479"/>
    </source>
</evidence>
<feature type="domain" description="Sushi" evidence="11">
    <location>
        <begin position="312"/>
        <end position="373"/>
    </location>
</feature>
<name>A0A835NQY1_9PASS</name>
<keyword evidence="4" id="KW-0732">Signal</keyword>
<comment type="caution">
    <text evidence="12">The sequence shown here is derived from an EMBL/GenBank/DDBJ whole genome shotgun (WGS) entry which is preliminary data.</text>
</comment>
<dbReference type="OrthoDB" id="7487745at2759"/>
<keyword evidence="14" id="KW-1185">Reference proteome</keyword>
<evidence type="ECO:0000259" key="11">
    <source>
        <dbReference type="PROSITE" id="PS50923"/>
    </source>
</evidence>
<gene>
    <name evidence="13" type="ORF">IHE44_0008969</name>
    <name evidence="12" type="ORF">IHE44_012939</name>
</gene>
<keyword evidence="3 10" id="KW-0812">Transmembrane</keyword>
<reference evidence="13" key="3">
    <citation type="submission" date="2022-01" db="EMBL/GenBank/DDBJ databases">
        <authorList>
            <person name="Rubenstein D.R."/>
        </authorList>
    </citation>
    <scope>NUCLEOTIDE SEQUENCE</scope>
    <source>
        <strain evidence="13">SS15</strain>
        <tissue evidence="13">Liver</tissue>
    </source>
</reference>
<evidence type="ECO:0000313" key="14">
    <source>
        <dbReference type="Proteomes" id="UP000618051"/>
    </source>
</evidence>
<keyword evidence="7 8" id="KW-1015">Disulfide bond</keyword>
<dbReference type="GO" id="GO:0045957">
    <property type="term" value="P:negative regulation of complement activation, alternative pathway"/>
    <property type="evidence" value="ECO:0007669"/>
    <property type="project" value="TreeGrafter"/>
</dbReference>
<evidence type="ECO:0000256" key="10">
    <source>
        <dbReference type="SAM" id="Phobius"/>
    </source>
</evidence>
<dbReference type="InterPro" id="IPR035976">
    <property type="entry name" value="Sushi/SCR/CCP_sf"/>
</dbReference>
<dbReference type="FunFam" id="2.10.70.10:FF:000030">
    <property type="entry name" value="Sushi domain-containing protein 4"/>
    <property type="match status" value="1"/>
</dbReference>
<dbReference type="Proteomes" id="UP000618051">
    <property type="component" value="Unassembled WGS sequence"/>
</dbReference>
<evidence type="ECO:0000256" key="5">
    <source>
        <dbReference type="ARBA" id="ARBA00022989"/>
    </source>
</evidence>
<feature type="non-terminal residue" evidence="12">
    <location>
        <position position="1769"/>
    </location>
</feature>
<comment type="caution">
    <text evidence="8">Lacks conserved residue(s) required for the propagation of feature annotation.</text>
</comment>
<dbReference type="GO" id="GO:0045959">
    <property type="term" value="P:negative regulation of complement activation, classical pathway"/>
    <property type="evidence" value="ECO:0007669"/>
    <property type="project" value="TreeGrafter"/>
</dbReference>
<reference evidence="12" key="1">
    <citation type="submission" date="2020-10" db="EMBL/GenBank/DDBJ databases">
        <title>Feather gene expression reveals the developmental basis of iridescence in African starlings.</title>
        <authorList>
            <person name="Rubenstein D.R."/>
        </authorList>
    </citation>
    <scope>NUCLEOTIDE SEQUENCE</scope>
    <source>
        <strain evidence="12">SS15</strain>
        <tissue evidence="12">Liver</tissue>
    </source>
</reference>
<dbReference type="PROSITE" id="PS50923">
    <property type="entry name" value="SUSHI"/>
    <property type="match status" value="3"/>
</dbReference>